<proteinExistence type="predicted"/>
<gene>
    <name evidence="2" type="ORF">THAOC_34393</name>
</gene>
<name>K0RCV6_THAOC</name>
<evidence type="ECO:0000313" key="3">
    <source>
        <dbReference type="Proteomes" id="UP000266841"/>
    </source>
</evidence>
<comment type="caution">
    <text evidence="2">The sequence shown here is derived from an EMBL/GenBank/DDBJ whole genome shotgun (WGS) entry which is preliminary data.</text>
</comment>
<feature type="region of interest" description="Disordered" evidence="1">
    <location>
        <begin position="27"/>
        <end position="46"/>
    </location>
</feature>
<keyword evidence="3" id="KW-1185">Reference proteome</keyword>
<protein>
    <submittedName>
        <fullName evidence="2">Uncharacterized protein</fullName>
    </submittedName>
</protein>
<feature type="compositionally biased region" description="Basic and acidic residues" evidence="1">
    <location>
        <begin position="84"/>
        <end position="93"/>
    </location>
</feature>
<dbReference type="AlphaFoldDB" id="K0RCV6"/>
<evidence type="ECO:0000313" key="2">
    <source>
        <dbReference type="EMBL" id="EJK46921.1"/>
    </source>
</evidence>
<organism evidence="2 3">
    <name type="scientific">Thalassiosira oceanica</name>
    <name type="common">Marine diatom</name>
    <dbReference type="NCBI Taxonomy" id="159749"/>
    <lineage>
        <taxon>Eukaryota</taxon>
        <taxon>Sar</taxon>
        <taxon>Stramenopiles</taxon>
        <taxon>Ochrophyta</taxon>
        <taxon>Bacillariophyta</taxon>
        <taxon>Coscinodiscophyceae</taxon>
        <taxon>Thalassiosirophycidae</taxon>
        <taxon>Thalassiosirales</taxon>
        <taxon>Thalassiosiraceae</taxon>
        <taxon>Thalassiosira</taxon>
    </lineage>
</organism>
<reference evidence="2 3" key="1">
    <citation type="journal article" date="2012" name="Genome Biol.">
        <title>Genome and low-iron response of an oceanic diatom adapted to chronic iron limitation.</title>
        <authorList>
            <person name="Lommer M."/>
            <person name="Specht M."/>
            <person name="Roy A.S."/>
            <person name="Kraemer L."/>
            <person name="Andreson R."/>
            <person name="Gutowska M.A."/>
            <person name="Wolf J."/>
            <person name="Bergner S.V."/>
            <person name="Schilhabel M.B."/>
            <person name="Klostermeier U.C."/>
            <person name="Beiko R.G."/>
            <person name="Rosenstiel P."/>
            <person name="Hippler M."/>
            <person name="Laroche J."/>
        </authorList>
    </citation>
    <scope>NUCLEOTIDE SEQUENCE [LARGE SCALE GENOMIC DNA]</scope>
    <source>
        <strain evidence="2 3">CCMP1005</strain>
    </source>
</reference>
<sequence length="178" mass="19301">MPPISDALVVTDFSRFPLPPSVHRKVARPALPARQPGPPLALDSTGSSTAVVNVRETVLGTPLLCPEHPRRAKGCWMGGEGEEAAPREGERRGRFSKSPIGFNSNARISRQSSPSPVRPRLPPVRPVSRPCHKIDRSKRERTAHGGHQAARDVGVRPSGQRLVRRAGTSATGHHCRHP</sequence>
<feature type="compositionally biased region" description="Pro residues" evidence="1">
    <location>
        <begin position="116"/>
        <end position="125"/>
    </location>
</feature>
<evidence type="ECO:0000256" key="1">
    <source>
        <dbReference type="SAM" id="MobiDB-lite"/>
    </source>
</evidence>
<accession>K0RCV6</accession>
<dbReference type="Proteomes" id="UP000266841">
    <property type="component" value="Unassembled WGS sequence"/>
</dbReference>
<feature type="compositionally biased region" description="Basic and acidic residues" evidence="1">
    <location>
        <begin position="132"/>
        <end position="154"/>
    </location>
</feature>
<feature type="region of interest" description="Disordered" evidence="1">
    <location>
        <begin position="72"/>
        <end position="178"/>
    </location>
</feature>
<dbReference type="EMBL" id="AGNL01047458">
    <property type="protein sequence ID" value="EJK46921.1"/>
    <property type="molecule type" value="Genomic_DNA"/>
</dbReference>